<keyword evidence="3 6" id="KW-0479">Metal-binding</keyword>
<name>A0A511FE94_9CELL</name>
<dbReference type="CDD" id="cd20491">
    <property type="entry name" value="cupin_KduI_C"/>
    <property type="match status" value="1"/>
</dbReference>
<feature type="binding site" evidence="6">
    <location>
        <position position="210"/>
    </location>
    <ligand>
        <name>Zn(2+)</name>
        <dbReference type="ChEBI" id="CHEBI:29105"/>
    </ligand>
</feature>
<evidence type="ECO:0000256" key="6">
    <source>
        <dbReference type="HAMAP-Rule" id="MF_00687"/>
    </source>
</evidence>
<dbReference type="Proteomes" id="UP000564629">
    <property type="component" value="Unassembled WGS sequence"/>
</dbReference>
<dbReference type="InterPro" id="IPR021120">
    <property type="entry name" value="KduI/IolB_isomerase"/>
</dbReference>
<keyword evidence="4 6" id="KW-0862">Zinc</keyword>
<keyword evidence="9" id="KW-1185">Reference proteome</keyword>
<dbReference type="EMBL" id="BJVQ01000020">
    <property type="protein sequence ID" value="GEL46647.1"/>
    <property type="molecule type" value="Genomic_DNA"/>
</dbReference>
<sequence>MTAPVTAPMEVRQATAPEQVPGMSTEDLRDRYLVPGLFAPGEVRAVYTHHDRLVLLGAVPADLPLDLPAFDPLRTATFLERREAGVVHVGGGAGAVTVDGEAYAMTEGSVLYVGRGAGAVRFASADPADPARFYLVSAPAHATHPTVLTGPDGGTVRELGDALTSNRRTLRQVVHEGGVRSCQLVLGVTRLHPGSTWNTMPAHTHDRRTEAYLYVGLPADARVVHILGEPSQTRHLLVADGEAVVSPSWSVHCGVGTAAYTFVWAMAGENQSFDDMDGCAITDLR</sequence>
<dbReference type="NCBIfam" id="NF002091">
    <property type="entry name" value="PRK00924.1"/>
    <property type="match status" value="1"/>
</dbReference>
<dbReference type="Proteomes" id="UP000321723">
    <property type="component" value="Unassembled WGS sequence"/>
</dbReference>
<dbReference type="EMBL" id="JACHDN010000001">
    <property type="protein sequence ID" value="MBB5472574.1"/>
    <property type="molecule type" value="Genomic_DNA"/>
</dbReference>
<feature type="binding site" evidence="6">
    <location>
        <position position="203"/>
    </location>
    <ligand>
        <name>Zn(2+)</name>
        <dbReference type="ChEBI" id="CHEBI:29105"/>
    </ligand>
</feature>
<keyword evidence="5 6" id="KW-0413">Isomerase</keyword>
<evidence type="ECO:0000256" key="1">
    <source>
        <dbReference type="ARBA" id="ARBA00000552"/>
    </source>
</evidence>
<dbReference type="GO" id="GO:0008697">
    <property type="term" value="F:4-deoxy-L-threo-5-hexosulose-uronate ketol-isomerase activity"/>
    <property type="evidence" value="ECO:0007669"/>
    <property type="project" value="UniProtKB-UniRule"/>
</dbReference>
<evidence type="ECO:0000256" key="2">
    <source>
        <dbReference type="ARBA" id="ARBA00008086"/>
    </source>
</evidence>
<accession>A0A511FE94</accession>
<dbReference type="Pfam" id="PF04962">
    <property type="entry name" value="KduI"/>
    <property type="match status" value="1"/>
</dbReference>
<evidence type="ECO:0000256" key="4">
    <source>
        <dbReference type="ARBA" id="ARBA00022833"/>
    </source>
</evidence>
<dbReference type="InterPro" id="IPR014710">
    <property type="entry name" value="RmlC-like_jellyroll"/>
</dbReference>
<dbReference type="Gene3D" id="2.60.120.10">
    <property type="entry name" value="Jelly Rolls"/>
    <property type="match status" value="1"/>
</dbReference>
<dbReference type="EC" id="5.3.1.17" evidence="6"/>
<dbReference type="GO" id="GO:0045490">
    <property type="term" value="P:pectin catabolic process"/>
    <property type="evidence" value="ECO:0007669"/>
    <property type="project" value="UniProtKB-UniRule"/>
</dbReference>
<dbReference type="HAMAP" id="MF_00687">
    <property type="entry name" value="KduI"/>
    <property type="match status" value="1"/>
</dbReference>
<reference evidence="8 10" key="2">
    <citation type="submission" date="2020-08" db="EMBL/GenBank/DDBJ databases">
        <title>Sequencing the genomes of 1000 actinobacteria strains.</title>
        <authorList>
            <person name="Klenk H.-P."/>
        </authorList>
    </citation>
    <scope>NUCLEOTIDE SEQUENCE [LARGE SCALE GENOMIC DNA]</scope>
    <source>
        <strain evidence="8 10">DSM 9581</strain>
    </source>
</reference>
<gene>
    <name evidence="6 7" type="primary">kduI</name>
    <name evidence="7" type="ORF">CHO01_17630</name>
    <name evidence="8" type="ORF">HNR08_001310</name>
</gene>
<dbReference type="PANTHER" id="PTHR38461:SF1">
    <property type="entry name" value="4-DEOXY-L-THREO-5-HEXOSULOSE-URONATE KETOL-ISOMERASE"/>
    <property type="match status" value="1"/>
</dbReference>
<dbReference type="RefSeq" id="WP_246803039.1">
    <property type="nucleotide sequence ID" value="NZ_BJVQ01000020.1"/>
</dbReference>
<dbReference type="PANTHER" id="PTHR38461">
    <property type="entry name" value="4-DEOXY-L-THREO-5-HEXOSULOSE-URONATE KETOL-ISOMERASE"/>
    <property type="match status" value="1"/>
</dbReference>
<evidence type="ECO:0000313" key="8">
    <source>
        <dbReference type="EMBL" id="MBB5472574.1"/>
    </source>
</evidence>
<dbReference type="InterPro" id="IPR027449">
    <property type="entry name" value="KduI_N"/>
</dbReference>
<evidence type="ECO:0000313" key="7">
    <source>
        <dbReference type="EMBL" id="GEL46647.1"/>
    </source>
</evidence>
<feature type="binding site" evidence="6">
    <location>
        <position position="205"/>
    </location>
    <ligand>
        <name>Zn(2+)</name>
        <dbReference type="ChEBI" id="CHEBI:29105"/>
    </ligand>
</feature>
<evidence type="ECO:0000256" key="5">
    <source>
        <dbReference type="ARBA" id="ARBA00023235"/>
    </source>
</evidence>
<comment type="similarity">
    <text evidence="2 6">Belongs to the KduI family.</text>
</comment>
<dbReference type="GO" id="GO:0019698">
    <property type="term" value="P:D-galacturonate catabolic process"/>
    <property type="evidence" value="ECO:0007669"/>
    <property type="project" value="TreeGrafter"/>
</dbReference>
<evidence type="ECO:0000256" key="3">
    <source>
        <dbReference type="ARBA" id="ARBA00022723"/>
    </source>
</evidence>
<proteinExistence type="inferred from homology"/>
<evidence type="ECO:0000313" key="9">
    <source>
        <dbReference type="Proteomes" id="UP000321723"/>
    </source>
</evidence>
<dbReference type="InterPro" id="IPR011051">
    <property type="entry name" value="RmlC_Cupin_sf"/>
</dbReference>
<protein>
    <recommendedName>
        <fullName evidence="6">4-deoxy-L-threo-5-hexosulose-uronate ketol-isomerase</fullName>
        <ecNumber evidence="6">5.3.1.17</ecNumber>
    </recommendedName>
    <alternativeName>
        <fullName evidence="6">5-keto-4-deoxyuronate isomerase</fullName>
    </alternativeName>
    <alternativeName>
        <fullName evidence="6">DKI isomerase</fullName>
    </alternativeName>
</protein>
<dbReference type="GO" id="GO:0042840">
    <property type="term" value="P:D-glucuronate catabolic process"/>
    <property type="evidence" value="ECO:0007669"/>
    <property type="project" value="TreeGrafter"/>
</dbReference>
<dbReference type="CDD" id="cd20294">
    <property type="entry name" value="cupin_KduI_N"/>
    <property type="match status" value="1"/>
</dbReference>
<comment type="caution">
    <text evidence="7">The sequence shown here is derived from an EMBL/GenBank/DDBJ whole genome shotgun (WGS) entry which is preliminary data.</text>
</comment>
<comment type="function">
    <text evidence="6">Catalyzes the isomerization of 5-dehydro-4-deoxy-D-glucuronate to 3-deoxy-D-glycero-2,5-hexodiulosonate.</text>
</comment>
<dbReference type="UniPathway" id="UPA00545">
    <property type="reaction ID" value="UER00826"/>
</dbReference>
<organism evidence="7 9">
    <name type="scientific">Cellulomonas hominis</name>
    <dbReference type="NCBI Taxonomy" id="156981"/>
    <lineage>
        <taxon>Bacteria</taxon>
        <taxon>Bacillati</taxon>
        <taxon>Actinomycetota</taxon>
        <taxon>Actinomycetes</taxon>
        <taxon>Micrococcales</taxon>
        <taxon>Cellulomonadaceae</taxon>
        <taxon>Cellulomonas</taxon>
    </lineage>
</organism>
<reference evidence="7 9" key="1">
    <citation type="submission" date="2019-07" db="EMBL/GenBank/DDBJ databases">
        <title>Whole genome shotgun sequence of Cellulomonas hominis NBRC 16055.</title>
        <authorList>
            <person name="Hosoyama A."/>
            <person name="Uohara A."/>
            <person name="Ohji S."/>
            <person name="Ichikawa N."/>
        </authorList>
    </citation>
    <scope>NUCLEOTIDE SEQUENCE [LARGE SCALE GENOMIC DNA]</scope>
    <source>
        <strain evidence="7 9">NBRC 16055</strain>
    </source>
</reference>
<dbReference type="AlphaFoldDB" id="A0A511FE94"/>
<comment type="catalytic activity">
    <reaction evidence="1 6">
        <text>5-dehydro-4-deoxy-D-glucuronate = 3-deoxy-D-glycero-2,5-hexodiulosonate</text>
        <dbReference type="Rhea" id="RHEA:23896"/>
        <dbReference type="ChEBI" id="CHEBI:17117"/>
        <dbReference type="ChEBI" id="CHEBI:29071"/>
        <dbReference type="EC" id="5.3.1.17"/>
    </reaction>
</comment>
<dbReference type="GO" id="GO:0008270">
    <property type="term" value="F:zinc ion binding"/>
    <property type="evidence" value="ECO:0007669"/>
    <property type="project" value="UniProtKB-UniRule"/>
</dbReference>
<evidence type="ECO:0000313" key="10">
    <source>
        <dbReference type="Proteomes" id="UP000564629"/>
    </source>
</evidence>
<comment type="cofactor">
    <cofactor evidence="6">
        <name>Zn(2+)</name>
        <dbReference type="ChEBI" id="CHEBI:29105"/>
    </cofactor>
    <text evidence="6">Binds 1 zinc ion per subunit.</text>
</comment>
<feature type="binding site" evidence="6">
    <location>
        <position position="252"/>
    </location>
    <ligand>
        <name>Zn(2+)</name>
        <dbReference type="ChEBI" id="CHEBI:29105"/>
    </ligand>
</feature>
<dbReference type="Gene3D" id="2.60.120.520">
    <property type="entry name" value="pectin degrading enzyme 5-keto 4- deoxyuronate isomerase, domain 1"/>
    <property type="match status" value="1"/>
</dbReference>
<dbReference type="InterPro" id="IPR007045">
    <property type="entry name" value="KduI"/>
</dbReference>
<comment type="pathway">
    <text evidence="6">Glycan metabolism; pectin degradation; 2-dehydro-3-deoxy-D-gluconate from pectin: step 4/5.</text>
</comment>
<dbReference type="SUPFAM" id="SSF51182">
    <property type="entry name" value="RmlC-like cupins"/>
    <property type="match status" value="1"/>
</dbReference>